<evidence type="ECO:0000313" key="2">
    <source>
        <dbReference type="Proteomes" id="UP001177021"/>
    </source>
</evidence>
<comment type="caution">
    <text evidence="1">The sequence shown here is derived from an EMBL/GenBank/DDBJ whole genome shotgun (WGS) entry which is preliminary data.</text>
</comment>
<organism evidence="1 2">
    <name type="scientific">Trifolium pratense</name>
    <name type="common">Red clover</name>
    <dbReference type="NCBI Taxonomy" id="57577"/>
    <lineage>
        <taxon>Eukaryota</taxon>
        <taxon>Viridiplantae</taxon>
        <taxon>Streptophyta</taxon>
        <taxon>Embryophyta</taxon>
        <taxon>Tracheophyta</taxon>
        <taxon>Spermatophyta</taxon>
        <taxon>Magnoliopsida</taxon>
        <taxon>eudicotyledons</taxon>
        <taxon>Gunneridae</taxon>
        <taxon>Pentapetalae</taxon>
        <taxon>rosids</taxon>
        <taxon>fabids</taxon>
        <taxon>Fabales</taxon>
        <taxon>Fabaceae</taxon>
        <taxon>Papilionoideae</taxon>
        <taxon>50 kb inversion clade</taxon>
        <taxon>NPAAA clade</taxon>
        <taxon>Hologalegina</taxon>
        <taxon>IRL clade</taxon>
        <taxon>Trifolieae</taxon>
        <taxon>Trifolium</taxon>
    </lineage>
</organism>
<dbReference type="EMBL" id="CASHSV030000024">
    <property type="protein sequence ID" value="CAJ2642242.1"/>
    <property type="molecule type" value="Genomic_DNA"/>
</dbReference>
<reference evidence="1" key="1">
    <citation type="submission" date="2023-10" db="EMBL/GenBank/DDBJ databases">
        <authorList>
            <person name="Rodriguez Cubillos JULIANA M."/>
            <person name="De Vega J."/>
        </authorList>
    </citation>
    <scope>NUCLEOTIDE SEQUENCE</scope>
</reference>
<protein>
    <submittedName>
        <fullName evidence="1">Uncharacterized protein</fullName>
    </submittedName>
</protein>
<gene>
    <name evidence="1" type="ORF">MILVUS5_LOCUS11736</name>
</gene>
<accession>A0ACB0JFI2</accession>
<dbReference type="Proteomes" id="UP001177021">
    <property type="component" value="Unassembled WGS sequence"/>
</dbReference>
<keyword evidence="2" id="KW-1185">Reference proteome</keyword>
<sequence length="444" mass="49904">MSPENPPPEQTEKMKKKKKKKKKHRDSPISTTDVETPAVTTEAPQILEAAFDNQTQPQNPPQAIPQDNPSPSPVAKEVVEEPVAAQHETVLERIPSPQPVEAAIPNKSPSPKPTGSPHHGAEGHTPEPNNEESNVDQRPPHENPLPNPAQVSTANEPPTNAQADHAANLSTEQRPSFDEGTSVSKPPPTIVLPAELAKELRDLTPADTLNKLLSRHGASSSTAEDKESLLEQEQFEHETRFRREILQGDMLGLLERDSSIYYNIKALLNKLQNPMTNEAMFLLVTQAEAYLEQYVNQSQLLGRTDELLKSQLSAQQRSFDQAAHCNAEVSRVKATTSDALNQVATCEDNITKWHSEIKELEEKIRQEETKREHFANLYVEAHRIKIHELAHEGLQHYSDGLAYQKRVERLTNDQEMLRRKLVSIRNQYYQFQAANRKPPSSPQQ</sequence>
<name>A0ACB0JFI2_TRIPR</name>
<evidence type="ECO:0000313" key="1">
    <source>
        <dbReference type="EMBL" id="CAJ2642242.1"/>
    </source>
</evidence>
<proteinExistence type="predicted"/>